<evidence type="ECO:0000313" key="7">
    <source>
        <dbReference type="EMBL" id="MEH0095338.1"/>
    </source>
</evidence>
<dbReference type="Proteomes" id="UP001380822">
    <property type="component" value="Unassembled WGS sequence"/>
</dbReference>
<dbReference type="InterPro" id="IPR051533">
    <property type="entry name" value="WaaL-like"/>
</dbReference>
<evidence type="ECO:0000256" key="5">
    <source>
        <dbReference type="SAM" id="Phobius"/>
    </source>
</evidence>
<keyword evidence="8" id="KW-1185">Reference proteome</keyword>
<dbReference type="PANTHER" id="PTHR37422">
    <property type="entry name" value="TEICHURONIC ACID BIOSYNTHESIS PROTEIN TUAE"/>
    <property type="match status" value="1"/>
</dbReference>
<evidence type="ECO:0000256" key="2">
    <source>
        <dbReference type="ARBA" id="ARBA00022692"/>
    </source>
</evidence>
<feature type="transmembrane region" description="Helical" evidence="5">
    <location>
        <begin position="415"/>
        <end position="434"/>
    </location>
</feature>
<keyword evidence="4 5" id="KW-0472">Membrane</keyword>
<evidence type="ECO:0000313" key="8">
    <source>
        <dbReference type="Proteomes" id="UP001380822"/>
    </source>
</evidence>
<feature type="transmembrane region" description="Helical" evidence="5">
    <location>
        <begin position="391"/>
        <end position="409"/>
    </location>
</feature>
<gene>
    <name evidence="7" type="ORF">V6L76_03685</name>
</gene>
<evidence type="ECO:0000256" key="4">
    <source>
        <dbReference type="ARBA" id="ARBA00023136"/>
    </source>
</evidence>
<keyword evidence="3 5" id="KW-1133">Transmembrane helix</keyword>
<keyword evidence="2 5" id="KW-0812">Transmembrane</keyword>
<accession>A0ABU7ZJP7</accession>
<keyword evidence="7" id="KW-0436">Ligase</keyword>
<evidence type="ECO:0000256" key="3">
    <source>
        <dbReference type="ARBA" id="ARBA00022989"/>
    </source>
</evidence>
<evidence type="ECO:0000256" key="1">
    <source>
        <dbReference type="ARBA" id="ARBA00004141"/>
    </source>
</evidence>
<dbReference type="GO" id="GO:0016874">
    <property type="term" value="F:ligase activity"/>
    <property type="evidence" value="ECO:0007669"/>
    <property type="project" value="UniProtKB-KW"/>
</dbReference>
<name>A0ABU7ZJP7_9HYPH</name>
<evidence type="ECO:0000259" key="6">
    <source>
        <dbReference type="Pfam" id="PF04932"/>
    </source>
</evidence>
<dbReference type="PANTHER" id="PTHR37422:SF13">
    <property type="entry name" value="LIPOPOLYSACCHARIDE BIOSYNTHESIS PROTEIN PA4999-RELATED"/>
    <property type="match status" value="1"/>
</dbReference>
<feature type="transmembrane region" description="Helical" evidence="5">
    <location>
        <begin position="77"/>
        <end position="93"/>
    </location>
</feature>
<protein>
    <submittedName>
        <fullName evidence="7">O-antigen ligase family protein</fullName>
    </submittedName>
</protein>
<dbReference type="InterPro" id="IPR007016">
    <property type="entry name" value="O-antigen_ligase-rel_domated"/>
</dbReference>
<organism evidence="7 8">
    <name type="scientific">Pannonibacter anstelovis</name>
    <dbReference type="NCBI Taxonomy" id="3121537"/>
    <lineage>
        <taxon>Bacteria</taxon>
        <taxon>Pseudomonadati</taxon>
        <taxon>Pseudomonadota</taxon>
        <taxon>Alphaproteobacteria</taxon>
        <taxon>Hyphomicrobiales</taxon>
        <taxon>Stappiaceae</taxon>
        <taxon>Pannonibacter</taxon>
    </lineage>
</organism>
<sequence length="456" mass="51741">MVEMTLTAAEPANIGPARNNSTLASKRLLALWLAILVCWPLGAEQLFPPLILLIYIIICRSSISKTFPAEIPFNGKLILAFLFLAVFSAFRIQENIRVITFTRDFMIWATALFFLCHFYACSETGNLRDYAKYFSLAFWFFVLTSILYVAFPSFEFPSIAYLVSPSSITDTMMGKRFLMKSLGEQLYFLGFTDRVSSIFGSPIHLACLVVLLLPFAMAFRRSAWSKGLTFLAALFIVFFAQARLAMIMLLIMPIVQSIYMATFKTKRAPFDILLLAAASLTFLVFAAAYFDEITSSLSDLFFERRRGSAEARGQIYSLTWNWFLERPFIGYGTQIDVPELDYPLGSHSTPLGLMFKHGIIAATLMITVLISTLMSHISLLRGSITRQESRFHALLCAAYTCYLMLLMLNEFIVDVYHTVILFVYIALVTKAATLKKRKHIVLERNRRMQDTVVPAR</sequence>
<feature type="transmembrane region" description="Helical" evidence="5">
    <location>
        <begin position="198"/>
        <end position="218"/>
    </location>
</feature>
<feature type="transmembrane region" description="Helical" evidence="5">
    <location>
        <begin position="230"/>
        <end position="251"/>
    </location>
</feature>
<feature type="transmembrane region" description="Helical" evidence="5">
    <location>
        <begin position="272"/>
        <end position="290"/>
    </location>
</feature>
<reference evidence="7 8" key="1">
    <citation type="submission" date="2024-02" db="EMBL/GenBank/DDBJ databases">
        <title>A new putative Pannonibacter species isolated from two cases of bloodstream infections in paediatric patients.</title>
        <authorList>
            <person name="Castellana S."/>
            <person name="De Laurentiis V."/>
            <person name="Grassi M."/>
            <person name="De Leonardis F."/>
            <person name="Mosca A."/>
            <person name="De Carlo C."/>
            <person name="Sparapano E."/>
            <person name="Ronga L."/>
            <person name="Santacroce L."/>
            <person name="Chironna M."/>
            <person name="De Robertis A."/>
            <person name="Bianco A."/>
            <person name="Del Sambro L."/>
            <person name="Capozzi L."/>
            <person name="Parisi A."/>
        </authorList>
    </citation>
    <scope>NUCLEOTIDE SEQUENCE [LARGE SCALE GENOMIC DNA]</scope>
    <source>
        <strain evidence="7 8">Pt2</strain>
    </source>
</reference>
<feature type="transmembrane region" description="Helical" evidence="5">
    <location>
        <begin position="133"/>
        <end position="153"/>
    </location>
</feature>
<feature type="transmembrane region" description="Helical" evidence="5">
    <location>
        <begin position="105"/>
        <end position="121"/>
    </location>
</feature>
<feature type="transmembrane region" description="Helical" evidence="5">
    <location>
        <begin position="29"/>
        <end position="56"/>
    </location>
</feature>
<comment type="subcellular location">
    <subcellularLocation>
        <location evidence="1">Membrane</location>
        <topology evidence="1">Multi-pass membrane protein</topology>
    </subcellularLocation>
</comment>
<feature type="transmembrane region" description="Helical" evidence="5">
    <location>
        <begin position="359"/>
        <end position="379"/>
    </location>
</feature>
<dbReference type="Pfam" id="PF04932">
    <property type="entry name" value="Wzy_C"/>
    <property type="match status" value="1"/>
</dbReference>
<proteinExistence type="predicted"/>
<dbReference type="EMBL" id="JBAKBE010000002">
    <property type="protein sequence ID" value="MEH0095338.1"/>
    <property type="molecule type" value="Genomic_DNA"/>
</dbReference>
<feature type="domain" description="O-antigen ligase-related" evidence="6">
    <location>
        <begin position="229"/>
        <end position="365"/>
    </location>
</feature>
<dbReference type="RefSeq" id="WP_334250169.1">
    <property type="nucleotide sequence ID" value="NZ_JBAKBF010000002.1"/>
</dbReference>
<comment type="caution">
    <text evidence="7">The sequence shown here is derived from an EMBL/GenBank/DDBJ whole genome shotgun (WGS) entry which is preliminary data.</text>
</comment>